<dbReference type="HAMAP" id="MF_03102">
    <property type="entry name" value="Mdm10"/>
    <property type="match status" value="1"/>
</dbReference>
<keyword evidence="5 6" id="KW-0472">Membrane</keyword>
<dbReference type="Proteomes" id="UP000094444">
    <property type="component" value="Unassembled WGS sequence"/>
</dbReference>
<dbReference type="GO" id="GO:0001401">
    <property type="term" value="C:SAM complex"/>
    <property type="evidence" value="ECO:0007669"/>
    <property type="project" value="TreeGrafter"/>
</dbReference>
<dbReference type="Pfam" id="PF12519">
    <property type="entry name" value="MDM10"/>
    <property type="match status" value="2"/>
</dbReference>
<dbReference type="PANTHER" id="PTHR28035">
    <property type="entry name" value="MITOCHONDRIAL DISTRIBUTION AND MORPHOLOGY PROTEIN 10"/>
    <property type="match status" value="1"/>
</dbReference>
<evidence type="ECO:0000256" key="2">
    <source>
        <dbReference type="ARBA" id="ARBA00022692"/>
    </source>
</evidence>
<feature type="region of interest" description="Disordered" evidence="7">
    <location>
        <begin position="461"/>
        <end position="493"/>
    </location>
</feature>
<keyword evidence="9" id="KW-1185">Reference proteome</keyword>
<gene>
    <name evidence="6" type="primary">MDM10</name>
    <name evidence="8" type="ORF">DHEL01_v207211</name>
</gene>
<comment type="function">
    <text evidence="6">Component of the ERMES/MDM complex, which serves as a molecular tether to connect the endoplasmic reticulum and mitochondria. Components of this complex are involved in the control of mitochondrial shape and protein biogenesis and may function in phospholipid exchange. MDM10 is involved in the late assembly steps of the general translocase of the mitochondrial outer membrane (TOM complex). Functions in the TOM40-specific route of the assembly of outer membrane beta-barrel proteins, including the association of TOM40 with the receptor TOM22 and small TOM proteins. Can associate with the SAM(core) complex as well as the MDM12-MMM1 complex, both involved in late steps of the major beta-barrel assembly pathway, that is responsible for biogenesis of all outer membrane beta-barrel proteins. May act as a switch that shuttles between both complexes and channels precursor proteins into the TOM40-specific pathway. Plays a role in mitochondrial morphology and in the inheritance of mitochondria.</text>
</comment>
<proteinExistence type="inferred from homology"/>
<dbReference type="AlphaFoldDB" id="A0A2P5HVU5"/>
<feature type="region of interest" description="Disordered" evidence="7">
    <location>
        <begin position="217"/>
        <end position="252"/>
    </location>
</feature>
<keyword evidence="2 6" id="KW-0812">Transmembrane</keyword>
<keyword evidence="1 6" id="KW-1134">Transmembrane beta strand</keyword>
<evidence type="ECO:0000313" key="9">
    <source>
        <dbReference type="Proteomes" id="UP000094444"/>
    </source>
</evidence>
<keyword evidence="3 6" id="KW-1000">Mitochondrion outer membrane</keyword>
<dbReference type="PANTHER" id="PTHR28035:SF1">
    <property type="entry name" value="MITOCHONDRIAL DISTRIBUTION AND MORPHOLOGY PROTEIN 10"/>
    <property type="match status" value="1"/>
</dbReference>
<dbReference type="GO" id="GO:0032865">
    <property type="term" value="C:ERMES complex"/>
    <property type="evidence" value="ECO:0007669"/>
    <property type="project" value="UniProtKB-UniRule"/>
</dbReference>
<comment type="subunit">
    <text evidence="6">Component of the ER-mitochondria encounter structure (ERMES) or MDM complex, composed of MMM1, MDM10, MDM12 and MDM34. Associates with the mitochondrial outer membrane sorting assembly machinery SAM(core) complex.</text>
</comment>
<dbReference type="GO" id="GO:0045040">
    <property type="term" value="P:protein insertion into mitochondrial outer membrane"/>
    <property type="evidence" value="ECO:0007669"/>
    <property type="project" value="UniProtKB-UniRule"/>
</dbReference>
<dbReference type="GO" id="GO:0051654">
    <property type="term" value="P:establishment of mitochondrion localization"/>
    <property type="evidence" value="ECO:0007669"/>
    <property type="project" value="TreeGrafter"/>
</dbReference>
<organism evidence="8 9">
    <name type="scientific">Diaporthe helianthi</name>
    <dbReference type="NCBI Taxonomy" id="158607"/>
    <lineage>
        <taxon>Eukaryota</taxon>
        <taxon>Fungi</taxon>
        <taxon>Dikarya</taxon>
        <taxon>Ascomycota</taxon>
        <taxon>Pezizomycotina</taxon>
        <taxon>Sordariomycetes</taxon>
        <taxon>Sordariomycetidae</taxon>
        <taxon>Diaporthales</taxon>
        <taxon>Diaporthaceae</taxon>
        <taxon>Diaporthe</taxon>
    </lineage>
</organism>
<evidence type="ECO:0000256" key="3">
    <source>
        <dbReference type="ARBA" id="ARBA00022787"/>
    </source>
</evidence>
<comment type="subcellular location">
    <subcellularLocation>
        <location evidence="6">Mitochondrion outer membrane</location>
        <topology evidence="6">Multi-pass membrane protein</topology>
    </subcellularLocation>
    <text evidence="6">The ERMES/MDM complex localizes to a few discrete foci (around 10 per single cell), that represent mitochondria-endoplasmic reticulum junctions. These foci are often found next to mtDNA nucleoids.</text>
</comment>
<name>A0A2P5HVU5_DIAHE</name>
<sequence>MRDFIDYLHEAFITASGGNTYDNSYSHLDLTSRSLLHFPTPTGSRITLSSFVRPKFGTSYSIGIKDGWISYLYSTLPTDATTSSDRIPLPNLLRSYRSLSTNAAKHAVGHGLVYGRLYLPQSRLEALLAARVTPEVNLTIRAVSQETLRHGGTALALASWDDPAGRFGLETLASSDGGVLGLRGLWNVSNPPLRSNTAEAVPGTTASATASLLSTAIPITPSPADSPSSTTATAGSSSSSSSSSSNNADKERVNGRFSVGGEIYYGLLNKSGGLSLGGRFQTLPTHAGTPLTAALTFNLLGHISATYAVMAGRGCTLASEFGYNVYSYESDWAVGIELWPGGRARKGERGVMTSWAPDAGGGGGGGGEDVVGNEGVPGPADILPPQDEAEAVLAARAGLDHDVDPTLAEAMRDREISNNSIKTAAAAAVSTTTTQPATKYPMNQRSFLAKLEWRLDSDGDKTAPAEVYDPSTGAKRGTTGEMSAFGDDGDGDVDGDGDSLAGVVKCRCDQHMRVGLMYEGRYKSLLFSLGTDVDLRRLDAPFQGVGLAVQFSS</sequence>
<dbReference type="STRING" id="158607.A0A2P5HVU5"/>
<evidence type="ECO:0000256" key="5">
    <source>
        <dbReference type="ARBA" id="ARBA00023136"/>
    </source>
</evidence>
<dbReference type="OrthoDB" id="2103793at2759"/>
<evidence type="ECO:0000256" key="7">
    <source>
        <dbReference type="SAM" id="MobiDB-lite"/>
    </source>
</evidence>
<protein>
    <recommendedName>
        <fullName evidence="6">Mitochondrial distribution and morphology protein 10</fullName>
    </recommendedName>
    <alternativeName>
        <fullName evidence="6">Mitochondrial inheritance component MDM10</fullName>
    </alternativeName>
</protein>
<dbReference type="GO" id="GO:1990456">
    <property type="term" value="P:mitochondrion-endoplasmic reticulum membrane tethering"/>
    <property type="evidence" value="ECO:0007669"/>
    <property type="project" value="UniProtKB-UniRule"/>
</dbReference>
<dbReference type="InParanoid" id="A0A2P5HVU5"/>
<keyword evidence="4 6" id="KW-0496">Mitochondrion</keyword>
<evidence type="ECO:0000256" key="6">
    <source>
        <dbReference type="HAMAP-Rule" id="MF_03102"/>
    </source>
</evidence>
<evidence type="ECO:0000313" key="8">
    <source>
        <dbReference type="EMBL" id="POS74397.1"/>
    </source>
</evidence>
<feature type="compositionally biased region" description="Low complexity" evidence="7">
    <location>
        <begin position="217"/>
        <end position="245"/>
    </location>
</feature>
<comment type="domain">
    <text evidence="6">Lacks alpha-helical transmembrane segments, suggesting that it resides in the membrane via beta-sheet conformations similar to those predicted for other outer membrane proteins and porin.</text>
</comment>
<dbReference type="InterPro" id="IPR027539">
    <property type="entry name" value="Mdm10"/>
</dbReference>
<dbReference type="FunCoup" id="A0A2P5HVU5">
    <property type="interactions" value="51"/>
</dbReference>
<comment type="caution">
    <text evidence="8">The sequence shown here is derived from an EMBL/GenBank/DDBJ whole genome shotgun (WGS) entry which is preliminary data.</text>
</comment>
<dbReference type="GO" id="GO:0070096">
    <property type="term" value="P:mitochondrial outer membrane translocase complex assembly"/>
    <property type="evidence" value="ECO:0007669"/>
    <property type="project" value="UniProtKB-UniRule"/>
</dbReference>
<evidence type="ECO:0000256" key="4">
    <source>
        <dbReference type="ARBA" id="ARBA00023128"/>
    </source>
</evidence>
<dbReference type="GO" id="GO:0015914">
    <property type="term" value="P:phospholipid transport"/>
    <property type="evidence" value="ECO:0007669"/>
    <property type="project" value="TreeGrafter"/>
</dbReference>
<dbReference type="EMBL" id="MAVT02000636">
    <property type="protein sequence ID" value="POS74397.1"/>
    <property type="molecule type" value="Genomic_DNA"/>
</dbReference>
<evidence type="ECO:0000256" key="1">
    <source>
        <dbReference type="ARBA" id="ARBA00022452"/>
    </source>
</evidence>
<accession>A0A2P5HVU5</accession>
<comment type="similarity">
    <text evidence="6">Belongs to the MDM10 family.</text>
</comment>
<reference evidence="8" key="1">
    <citation type="submission" date="2017-09" db="EMBL/GenBank/DDBJ databases">
        <title>Polyketide synthases of a Diaporthe helianthi virulent isolate.</title>
        <authorList>
            <person name="Baroncelli R."/>
        </authorList>
    </citation>
    <scope>NUCLEOTIDE SEQUENCE [LARGE SCALE GENOMIC DNA]</scope>
    <source>
        <strain evidence="8">7/96</strain>
    </source>
</reference>